<accession>A0A5E4S6T3</accession>
<evidence type="ECO:0000313" key="2">
    <source>
        <dbReference type="Proteomes" id="UP000406256"/>
    </source>
</evidence>
<dbReference type="EMBL" id="CABPSB010000001">
    <property type="protein sequence ID" value="VVD70921.1"/>
    <property type="molecule type" value="Genomic_DNA"/>
</dbReference>
<dbReference type="Proteomes" id="UP000406256">
    <property type="component" value="Unassembled WGS sequence"/>
</dbReference>
<reference evidence="1 2" key="1">
    <citation type="submission" date="2019-08" db="EMBL/GenBank/DDBJ databases">
        <authorList>
            <person name="Peeters C."/>
        </authorList>
    </citation>
    <scope>NUCLEOTIDE SEQUENCE [LARGE SCALE GENOMIC DNA]</scope>
    <source>
        <strain evidence="1 2">LMG 31108</strain>
    </source>
</reference>
<gene>
    <name evidence="1" type="ORF">PAN31108_00622</name>
</gene>
<keyword evidence="2" id="KW-1185">Reference proteome</keyword>
<protein>
    <submittedName>
        <fullName evidence="1">Uncharacterized protein</fullName>
    </submittedName>
</protein>
<name>A0A5E4S6T3_9BURK</name>
<proteinExistence type="predicted"/>
<dbReference type="AlphaFoldDB" id="A0A5E4S6T3"/>
<sequence>MPKADHMPPKKVFLDTQFVEWDDFAEIADKSPRFKNYSADARHAYKSARAIRTISLVMNALHTERSAADDSDSPNYMGSISDHATEGLFFAIEELANRAQDCILRMSKTIAEDLNGGAK</sequence>
<dbReference type="RefSeq" id="WP_150667387.1">
    <property type="nucleotide sequence ID" value="NZ_CABPSB010000001.1"/>
</dbReference>
<organism evidence="1 2">
    <name type="scientific">Pandoraea anhela</name>
    <dbReference type="NCBI Taxonomy" id="2508295"/>
    <lineage>
        <taxon>Bacteria</taxon>
        <taxon>Pseudomonadati</taxon>
        <taxon>Pseudomonadota</taxon>
        <taxon>Betaproteobacteria</taxon>
        <taxon>Burkholderiales</taxon>
        <taxon>Burkholderiaceae</taxon>
        <taxon>Pandoraea</taxon>
    </lineage>
</organism>
<evidence type="ECO:0000313" key="1">
    <source>
        <dbReference type="EMBL" id="VVD70921.1"/>
    </source>
</evidence>